<feature type="transmembrane region" description="Helical" evidence="1">
    <location>
        <begin position="33"/>
        <end position="57"/>
    </location>
</feature>
<keyword evidence="1" id="KW-1133">Transmembrane helix</keyword>
<dbReference type="Proteomes" id="UP001175226">
    <property type="component" value="Unassembled WGS sequence"/>
</dbReference>
<protein>
    <submittedName>
        <fullName evidence="2">Uncharacterized protein</fullName>
    </submittedName>
</protein>
<feature type="transmembrane region" description="Helical" evidence="1">
    <location>
        <begin position="6"/>
        <end position="26"/>
    </location>
</feature>
<comment type="caution">
    <text evidence="2">The sequence shown here is derived from an EMBL/GenBank/DDBJ whole genome shotgun (WGS) entry which is preliminary data.</text>
</comment>
<keyword evidence="1" id="KW-0472">Membrane</keyword>
<proteinExistence type="predicted"/>
<dbReference type="EMBL" id="JAUEPT010000023">
    <property type="protein sequence ID" value="KAK0443171.1"/>
    <property type="molecule type" value="Genomic_DNA"/>
</dbReference>
<gene>
    <name evidence="2" type="ORF">EV421DRAFT_1805207</name>
</gene>
<organism evidence="2 3">
    <name type="scientific">Armillaria borealis</name>
    <dbReference type="NCBI Taxonomy" id="47425"/>
    <lineage>
        <taxon>Eukaryota</taxon>
        <taxon>Fungi</taxon>
        <taxon>Dikarya</taxon>
        <taxon>Basidiomycota</taxon>
        <taxon>Agaricomycotina</taxon>
        <taxon>Agaricomycetes</taxon>
        <taxon>Agaricomycetidae</taxon>
        <taxon>Agaricales</taxon>
        <taxon>Marasmiineae</taxon>
        <taxon>Physalacriaceae</taxon>
        <taxon>Armillaria</taxon>
    </lineage>
</organism>
<evidence type="ECO:0000313" key="2">
    <source>
        <dbReference type="EMBL" id="KAK0443171.1"/>
    </source>
</evidence>
<evidence type="ECO:0000256" key="1">
    <source>
        <dbReference type="SAM" id="Phobius"/>
    </source>
</evidence>
<name>A0AA39JK12_9AGAR</name>
<sequence length="137" mass="15441">MIIGLLPVLLHVSLALFFAGLAVFLFSLDMKVAWLVSIIGAATYTAYVIALILPLVYPYCPYKDPTTLYGHRLYQLVRDYLILRIALSLSSLVSPRLLFSPIYVPQTARRFYPFPPKMPHSDGNRTQLCSEMCRQGG</sequence>
<dbReference type="AlphaFoldDB" id="A0AA39JK12"/>
<feature type="transmembrane region" description="Helical" evidence="1">
    <location>
        <begin position="77"/>
        <end position="99"/>
    </location>
</feature>
<keyword evidence="3" id="KW-1185">Reference proteome</keyword>
<evidence type="ECO:0000313" key="3">
    <source>
        <dbReference type="Proteomes" id="UP001175226"/>
    </source>
</evidence>
<reference evidence="2" key="1">
    <citation type="submission" date="2023-06" db="EMBL/GenBank/DDBJ databases">
        <authorList>
            <consortium name="Lawrence Berkeley National Laboratory"/>
            <person name="Ahrendt S."/>
            <person name="Sahu N."/>
            <person name="Indic B."/>
            <person name="Wong-Bajracharya J."/>
            <person name="Merenyi Z."/>
            <person name="Ke H.-M."/>
            <person name="Monk M."/>
            <person name="Kocsube S."/>
            <person name="Drula E."/>
            <person name="Lipzen A."/>
            <person name="Balint B."/>
            <person name="Henrissat B."/>
            <person name="Andreopoulos B."/>
            <person name="Martin F.M."/>
            <person name="Harder C.B."/>
            <person name="Rigling D."/>
            <person name="Ford K.L."/>
            <person name="Foster G.D."/>
            <person name="Pangilinan J."/>
            <person name="Papanicolaou A."/>
            <person name="Barry K."/>
            <person name="LaButti K."/>
            <person name="Viragh M."/>
            <person name="Koriabine M."/>
            <person name="Yan M."/>
            <person name="Riley R."/>
            <person name="Champramary S."/>
            <person name="Plett K.L."/>
            <person name="Tsai I.J."/>
            <person name="Slot J."/>
            <person name="Sipos G."/>
            <person name="Plett J."/>
            <person name="Nagy L.G."/>
            <person name="Grigoriev I.V."/>
        </authorList>
    </citation>
    <scope>NUCLEOTIDE SEQUENCE</scope>
    <source>
        <strain evidence="2">FPL87.14</strain>
    </source>
</reference>
<keyword evidence="1" id="KW-0812">Transmembrane</keyword>
<accession>A0AA39JK12</accession>